<dbReference type="Pfam" id="PF00015">
    <property type="entry name" value="MCPsignal"/>
    <property type="match status" value="1"/>
</dbReference>
<evidence type="ECO:0000256" key="5">
    <source>
        <dbReference type="ARBA" id="ARBA00029447"/>
    </source>
</evidence>
<dbReference type="EMBL" id="MJEH01000062">
    <property type="protein sequence ID" value="OEH91370.1"/>
    <property type="molecule type" value="Genomic_DNA"/>
</dbReference>
<dbReference type="CDD" id="cd06225">
    <property type="entry name" value="HAMP"/>
    <property type="match status" value="1"/>
</dbReference>
<gene>
    <name evidence="10" type="ORF">BFG57_05760</name>
</gene>
<sequence length="551" mass="60837">MKVKHRLLVNAAVPLVVSLLIIGAILSQMLQFQTSNEEEVGRLIAVQQFNGKVTSVKQSLNNFAFNMTDGNKFDVEREIHDIQEAWVALQPLIVGIVSSESLERLSTKLDELESGALKAVQEADSSSATRQSIRTLGITNDLYLLNKEAEYKYENGLFQQEQKISFIISFTLIAGVLLLLISLGMTWRTTNKITKPIHALVVSAEEIAKGDLTKEVSVTTGKDEISKLWNSFCHMRDNLVQIIDSVHTAVAEIDKFSVQLKGEVDHVAEMNEQVVVSTDGISQGSQSIAYDLQEAVEYMDKITKSIVNNTNHSNVAVNYSKEAVEAIVEGKELVEKQHSLTKQNTESMHSMQESFRKFSDYTSNIKQMAKIVDDITGQTNLLALNAAIEASRAGEAGKGFAVVAEEVRKLADQSAEATREIFTLVEKIHEAMVEVEGSVEHGTKLMNNQQSAMYSTVSAFNLIEGHIQHISQSLLDLSASMELSKQQNEKIAETIESISSVTEESAAGSEEISASAYEQLGAFEQMNNGVAKLHEMTIELEKKLDVFQLKS</sequence>
<comment type="subcellular location">
    <subcellularLocation>
        <location evidence="1">Cell membrane</location>
    </subcellularLocation>
</comment>
<evidence type="ECO:0000256" key="6">
    <source>
        <dbReference type="PROSITE-ProRule" id="PRU00284"/>
    </source>
</evidence>
<proteinExistence type="inferred from homology"/>
<name>A0A1E5LBB1_9BACI</name>
<feature type="domain" description="Methyl-accepting transducer" evidence="8">
    <location>
        <begin position="263"/>
        <end position="513"/>
    </location>
</feature>
<dbReference type="PANTHER" id="PTHR32089">
    <property type="entry name" value="METHYL-ACCEPTING CHEMOTAXIS PROTEIN MCPB"/>
    <property type="match status" value="1"/>
</dbReference>
<dbReference type="Pfam" id="PF00672">
    <property type="entry name" value="HAMP"/>
    <property type="match status" value="1"/>
</dbReference>
<keyword evidence="4 6" id="KW-0807">Transducer</keyword>
<dbReference type="AlphaFoldDB" id="A0A1E5LBB1"/>
<evidence type="ECO:0000256" key="2">
    <source>
        <dbReference type="ARBA" id="ARBA00022475"/>
    </source>
</evidence>
<comment type="caution">
    <text evidence="10">The sequence shown here is derived from an EMBL/GenBank/DDBJ whole genome shotgun (WGS) entry which is preliminary data.</text>
</comment>
<evidence type="ECO:0000259" key="8">
    <source>
        <dbReference type="PROSITE" id="PS50111"/>
    </source>
</evidence>
<keyword evidence="7" id="KW-1133">Transmembrane helix</keyword>
<comment type="similarity">
    <text evidence="5">Belongs to the methyl-accepting chemotaxis (MCP) protein family.</text>
</comment>
<keyword evidence="7" id="KW-0812">Transmembrane</keyword>
<dbReference type="InterPro" id="IPR003660">
    <property type="entry name" value="HAMP_dom"/>
</dbReference>
<protein>
    <recommendedName>
        <fullName evidence="12">Chemotaxis protein</fullName>
    </recommendedName>
</protein>
<dbReference type="Gene3D" id="1.10.287.950">
    <property type="entry name" value="Methyl-accepting chemotaxis protein"/>
    <property type="match status" value="1"/>
</dbReference>
<dbReference type="SUPFAM" id="SSF58104">
    <property type="entry name" value="Methyl-accepting chemotaxis protein (MCP) signaling domain"/>
    <property type="match status" value="1"/>
</dbReference>
<feature type="domain" description="HAMP" evidence="9">
    <location>
        <begin position="191"/>
        <end position="244"/>
    </location>
</feature>
<dbReference type="Proteomes" id="UP000095209">
    <property type="component" value="Unassembled WGS sequence"/>
</dbReference>
<keyword evidence="11" id="KW-1185">Reference proteome</keyword>
<dbReference type="SMART" id="SM00283">
    <property type="entry name" value="MA"/>
    <property type="match status" value="1"/>
</dbReference>
<reference evidence="10 11" key="1">
    <citation type="submission" date="2016-08" db="EMBL/GenBank/DDBJ databases">
        <title>Genome of Bacillus solimangrovi GH2-4.</title>
        <authorList>
            <person name="Lim S."/>
            <person name="Kim B.-C."/>
        </authorList>
    </citation>
    <scope>NUCLEOTIDE SEQUENCE [LARGE SCALE GENOMIC DNA]</scope>
    <source>
        <strain evidence="10 11">GH2-4</strain>
    </source>
</reference>
<evidence type="ECO:0008006" key="12">
    <source>
        <dbReference type="Google" id="ProtNLM"/>
    </source>
</evidence>
<dbReference type="PROSITE" id="PS50111">
    <property type="entry name" value="CHEMOTAXIS_TRANSDUC_2"/>
    <property type="match status" value="1"/>
</dbReference>
<keyword evidence="2" id="KW-1003">Cell membrane</keyword>
<dbReference type="InterPro" id="IPR004089">
    <property type="entry name" value="MCPsignal_dom"/>
</dbReference>
<evidence type="ECO:0000313" key="11">
    <source>
        <dbReference type="Proteomes" id="UP000095209"/>
    </source>
</evidence>
<feature type="transmembrane region" description="Helical" evidence="7">
    <location>
        <begin position="164"/>
        <end position="187"/>
    </location>
</feature>
<feature type="transmembrane region" description="Helical" evidence="7">
    <location>
        <begin position="7"/>
        <end position="26"/>
    </location>
</feature>
<keyword evidence="3 7" id="KW-0472">Membrane</keyword>
<dbReference type="GO" id="GO:0007165">
    <property type="term" value="P:signal transduction"/>
    <property type="evidence" value="ECO:0007669"/>
    <property type="project" value="UniProtKB-KW"/>
</dbReference>
<evidence type="ECO:0000256" key="3">
    <source>
        <dbReference type="ARBA" id="ARBA00023136"/>
    </source>
</evidence>
<accession>A0A1E5LBB1</accession>
<dbReference type="STRING" id="1305675.BFG57_05760"/>
<dbReference type="Gene3D" id="6.10.340.10">
    <property type="match status" value="1"/>
</dbReference>
<evidence type="ECO:0000256" key="1">
    <source>
        <dbReference type="ARBA" id="ARBA00004236"/>
    </source>
</evidence>
<evidence type="ECO:0000256" key="4">
    <source>
        <dbReference type="ARBA" id="ARBA00023224"/>
    </source>
</evidence>
<dbReference type="GO" id="GO:0005886">
    <property type="term" value="C:plasma membrane"/>
    <property type="evidence" value="ECO:0007669"/>
    <property type="project" value="UniProtKB-SubCell"/>
</dbReference>
<dbReference type="PANTHER" id="PTHR32089:SF112">
    <property type="entry name" value="LYSOZYME-LIKE PROTEIN-RELATED"/>
    <property type="match status" value="1"/>
</dbReference>
<dbReference type="SMART" id="SM00304">
    <property type="entry name" value="HAMP"/>
    <property type="match status" value="1"/>
</dbReference>
<evidence type="ECO:0000256" key="7">
    <source>
        <dbReference type="SAM" id="Phobius"/>
    </source>
</evidence>
<organism evidence="10 11">
    <name type="scientific">Bacillus solimangrovi</name>
    <dbReference type="NCBI Taxonomy" id="1305675"/>
    <lineage>
        <taxon>Bacteria</taxon>
        <taxon>Bacillati</taxon>
        <taxon>Bacillota</taxon>
        <taxon>Bacilli</taxon>
        <taxon>Bacillales</taxon>
        <taxon>Bacillaceae</taxon>
        <taxon>Bacillus</taxon>
    </lineage>
</organism>
<evidence type="ECO:0000313" key="10">
    <source>
        <dbReference type="EMBL" id="OEH91370.1"/>
    </source>
</evidence>
<evidence type="ECO:0000259" key="9">
    <source>
        <dbReference type="PROSITE" id="PS50885"/>
    </source>
</evidence>
<dbReference type="PROSITE" id="PS50885">
    <property type="entry name" value="HAMP"/>
    <property type="match status" value="1"/>
</dbReference>
<dbReference type="OrthoDB" id="2450685at2"/>